<sequence length="153" mass="17839">MTASKRVAKELEDLQKCLPWYLGNLVSEDTNVLVWHALLLPETHPYNLKAFYLRISFPRDYPLKPPTVTFTTPIYHPNVDPEGRVCLPIISNQHWKPYTKAYQVLEAVNILVNRPDLREPVRMELADLLTQNPELFHRSAEKHTLQFGEHRPS</sequence>
<dbReference type="Gene3D" id="3.10.110.10">
    <property type="entry name" value="Ubiquitin Conjugating Enzyme"/>
    <property type="match status" value="1"/>
</dbReference>
<proteinExistence type="inferred from homology"/>
<dbReference type="SMART" id="SM00212">
    <property type="entry name" value="UBCc"/>
    <property type="match status" value="1"/>
</dbReference>
<protein>
    <recommendedName>
        <fullName evidence="2">E2 ubiquitin-conjugating enzyme</fullName>
        <ecNumber evidence="2">2.3.2.23</ecNumber>
    </recommendedName>
</protein>
<evidence type="ECO:0000256" key="5">
    <source>
        <dbReference type="ARBA" id="ARBA00043952"/>
    </source>
</evidence>
<name>A0A6J2M082_9CHIR</name>
<dbReference type="EC" id="2.3.2.23" evidence="2"/>
<dbReference type="GO" id="GO:0005524">
    <property type="term" value="F:ATP binding"/>
    <property type="evidence" value="ECO:0007669"/>
    <property type="project" value="UniProtKB-UniRule"/>
</dbReference>
<keyword evidence="10" id="KW-1185">Reference proteome</keyword>
<dbReference type="GO" id="GO:0061631">
    <property type="term" value="F:ubiquitin conjugating enzyme activity"/>
    <property type="evidence" value="ECO:0007669"/>
    <property type="project" value="UniProtKB-EC"/>
</dbReference>
<dbReference type="InterPro" id="IPR000608">
    <property type="entry name" value="UBC"/>
</dbReference>
<evidence type="ECO:0000256" key="1">
    <source>
        <dbReference type="ARBA" id="ARBA00000485"/>
    </source>
</evidence>
<comment type="similarity">
    <text evidence="7">Belongs to the ubiquitin-conjugating enzyme family.</text>
</comment>
<dbReference type="KEGG" id="pdic:114500835"/>
<evidence type="ECO:0000256" key="4">
    <source>
        <dbReference type="ARBA" id="ARBA00022786"/>
    </source>
</evidence>
<dbReference type="FunFam" id="3.10.110.10:FF:000011">
    <property type="entry name" value="Ubiquitin-conjugating enzyme E2 L3"/>
    <property type="match status" value="1"/>
</dbReference>
<dbReference type="PANTHER" id="PTHR24067">
    <property type="entry name" value="UBIQUITIN-CONJUGATING ENZYME E2"/>
    <property type="match status" value="1"/>
</dbReference>
<dbReference type="Proteomes" id="UP000664940">
    <property type="component" value="Unassembled WGS sequence"/>
</dbReference>
<keyword evidence="7" id="KW-0547">Nucleotide-binding</keyword>
<evidence type="ECO:0000256" key="3">
    <source>
        <dbReference type="ARBA" id="ARBA00022679"/>
    </source>
</evidence>
<dbReference type="OrthoDB" id="9973183at2759"/>
<dbReference type="EMBL" id="JABVXQ010000006">
    <property type="protein sequence ID" value="KAF6106931.1"/>
    <property type="molecule type" value="Genomic_DNA"/>
</dbReference>
<evidence type="ECO:0000256" key="2">
    <source>
        <dbReference type="ARBA" id="ARBA00012486"/>
    </source>
</evidence>
<dbReference type="CTD" id="9246"/>
<dbReference type="InterPro" id="IPR016135">
    <property type="entry name" value="UBQ-conjugating_enzyme/RWD"/>
</dbReference>
<evidence type="ECO:0000256" key="6">
    <source>
        <dbReference type="PROSITE-ProRule" id="PRU10133"/>
    </source>
</evidence>
<dbReference type="GeneID" id="114500835"/>
<reference evidence="12" key="2">
    <citation type="submission" date="2025-04" db="UniProtKB">
        <authorList>
            <consortium name="RefSeq"/>
        </authorList>
    </citation>
    <scope>IDENTIFICATION</scope>
    <source>
        <tissue evidence="12">Muscle</tissue>
    </source>
</reference>
<keyword evidence="3" id="KW-0808">Transferase</keyword>
<comment type="catalytic activity">
    <reaction evidence="1">
        <text>S-ubiquitinyl-[E1 ubiquitin-activating enzyme]-L-cysteine + [E2 ubiquitin-conjugating enzyme]-L-cysteine = [E1 ubiquitin-activating enzyme]-L-cysteine + S-ubiquitinyl-[E2 ubiquitin-conjugating enzyme]-L-cysteine.</text>
        <dbReference type="EC" id="2.3.2.23"/>
    </reaction>
</comment>
<reference evidence="9 11" key="1">
    <citation type="journal article" date="2020" name="Nature">
        <title>Six reference-quality genomes reveal evolution of bat adaptations.</title>
        <authorList>
            <person name="Jebb D."/>
            <person name="Huang Z."/>
            <person name="Pippel M."/>
            <person name="Hughes G.M."/>
            <person name="Lavrichenko K."/>
            <person name="Devanna P."/>
            <person name="Winkler S."/>
            <person name="Jermiin L.S."/>
            <person name="Skirmuntt E.C."/>
            <person name="Katzourakis A."/>
            <person name="Burkitt-Gray L."/>
            <person name="Ray D.A."/>
            <person name="Sullivan K.A.M."/>
            <person name="Roscito J.G."/>
            <person name="Kirilenko B.M."/>
            <person name="Davalos L.M."/>
            <person name="Corthals A.P."/>
            <person name="Power M.L."/>
            <person name="Jones G."/>
            <person name="Ransome R.D."/>
            <person name="Dechmann D.K.N."/>
            <person name="Locatelli A.G."/>
            <person name="Puechmaille S.J."/>
            <person name="Fedrigo O."/>
            <person name="Jarvis E.D."/>
            <person name="Hiller M."/>
            <person name="Vernes S.C."/>
            <person name="Myers E.W."/>
            <person name="Teeling E.C."/>
        </authorList>
    </citation>
    <scope>NUCLEOTIDE SEQUENCE [LARGE SCALE GENOMIC DNA]</scope>
    <source>
        <strain evidence="9">Bat1K_MPI-CBG_1</strain>
    </source>
</reference>
<keyword evidence="7" id="KW-0067">ATP-binding</keyword>
<organism evidence="10 12">
    <name type="scientific">Phyllostomus discolor</name>
    <name type="common">pale spear-nosed bat</name>
    <dbReference type="NCBI Taxonomy" id="89673"/>
    <lineage>
        <taxon>Eukaryota</taxon>
        <taxon>Metazoa</taxon>
        <taxon>Chordata</taxon>
        <taxon>Craniata</taxon>
        <taxon>Vertebrata</taxon>
        <taxon>Euteleostomi</taxon>
        <taxon>Mammalia</taxon>
        <taxon>Eutheria</taxon>
        <taxon>Laurasiatheria</taxon>
        <taxon>Chiroptera</taxon>
        <taxon>Yangochiroptera</taxon>
        <taxon>Phyllostomidae</taxon>
        <taxon>Phyllostominae</taxon>
        <taxon>Phyllostomus</taxon>
    </lineage>
</organism>
<dbReference type="RefSeq" id="XP_028373407.1">
    <property type="nucleotide sequence ID" value="XM_028517606.2"/>
</dbReference>
<dbReference type="PROSITE" id="PS50127">
    <property type="entry name" value="UBC_2"/>
    <property type="match status" value="1"/>
</dbReference>
<evidence type="ECO:0000313" key="12">
    <source>
        <dbReference type="RefSeq" id="XP_028373407.1"/>
    </source>
</evidence>
<dbReference type="InterPro" id="IPR050113">
    <property type="entry name" value="Ub_conjugating_enzyme"/>
</dbReference>
<dbReference type="PROSITE" id="PS00183">
    <property type="entry name" value="UBC_1"/>
    <property type="match status" value="1"/>
</dbReference>
<evidence type="ECO:0000256" key="7">
    <source>
        <dbReference type="RuleBase" id="RU362109"/>
    </source>
</evidence>
<evidence type="ECO:0000313" key="11">
    <source>
        <dbReference type="Proteomes" id="UP000664940"/>
    </source>
</evidence>
<feature type="domain" description="UBC core" evidence="8">
    <location>
        <begin position="2"/>
        <end position="149"/>
    </location>
</feature>
<dbReference type="AlphaFoldDB" id="A0A6J2M082"/>
<keyword evidence="4 7" id="KW-0833">Ubl conjugation pathway</keyword>
<gene>
    <name evidence="12" type="primary">UBE2L6</name>
    <name evidence="9" type="ORF">HJG60_019867</name>
</gene>
<feature type="active site" description="Glycyl thioester intermediate" evidence="6">
    <location>
        <position position="86"/>
    </location>
</feature>
<evidence type="ECO:0000259" key="8">
    <source>
        <dbReference type="PROSITE" id="PS50127"/>
    </source>
</evidence>
<dbReference type="SUPFAM" id="SSF54495">
    <property type="entry name" value="UBC-like"/>
    <property type="match status" value="1"/>
</dbReference>
<dbReference type="Pfam" id="PF00179">
    <property type="entry name" value="UQ_con"/>
    <property type="match status" value="1"/>
</dbReference>
<comment type="pathway">
    <text evidence="5">Protein modification.</text>
</comment>
<dbReference type="InterPro" id="IPR023313">
    <property type="entry name" value="UBQ-conjugating_AS"/>
</dbReference>
<accession>A0A6J2M082</accession>
<evidence type="ECO:0000313" key="9">
    <source>
        <dbReference type="EMBL" id="KAF6106931.1"/>
    </source>
</evidence>
<dbReference type="Proteomes" id="UP000504628">
    <property type="component" value="Chromosome 6"/>
</dbReference>
<evidence type="ECO:0000313" key="10">
    <source>
        <dbReference type="Proteomes" id="UP000504628"/>
    </source>
</evidence>